<comment type="similarity">
    <text evidence="2">Belongs to the major facilitator superfamily. EmrB family.</text>
</comment>
<feature type="transmembrane region" description="Helical" evidence="8">
    <location>
        <begin position="386"/>
        <end position="409"/>
    </location>
</feature>
<dbReference type="PANTHER" id="PTHR42718:SF9">
    <property type="entry name" value="MAJOR FACILITATOR SUPERFAMILY MULTIDRUG TRANSPORTER MFSC"/>
    <property type="match status" value="1"/>
</dbReference>
<feature type="domain" description="Major facilitator superfamily (MFS) profile" evidence="9">
    <location>
        <begin position="4"/>
        <end position="448"/>
    </location>
</feature>
<accession>A0A0K1JPY9</accession>
<feature type="transmembrane region" description="Helical" evidence="8">
    <location>
        <begin position="128"/>
        <end position="150"/>
    </location>
</feature>
<dbReference type="KEGG" id="lmoi:VV02_09385"/>
<dbReference type="Gene3D" id="1.20.1250.20">
    <property type="entry name" value="MFS general substrate transporter like domains"/>
    <property type="match status" value="2"/>
</dbReference>
<dbReference type="InterPro" id="IPR036259">
    <property type="entry name" value="MFS_trans_sf"/>
</dbReference>
<proteinExistence type="inferred from homology"/>
<feature type="transmembrane region" description="Helical" evidence="8">
    <location>
        <begin position="69"/>
        <end position="89"/>
    </location>
</feature>
<feature type="transmembrane region" description="Helical" evidence="8">
    <location>
        <begin position="42"/>
        <end position="62"/>
    </location>
</feature>
<evidence type="ECO:0000256" key="3">
    <source>
        <dbReference type="ARBA" id="ARBA00022448"/>
    </source>
</evidence>
<dbReference type="InterPro" id="IPR004638">
    <property type="entry name" value="EmrB-like"/>
</dbReference>
<dbReference type="InterPro" id="IPR020846">
    <property type="entry name" value="MFS_dom"/>
</dbReference>
<feature type="transmembrane region" description="Helical" evidence="8">
    <location>
        <begin position="295"/>
        <end position="316"/>
    </location>
</feature>
<evidence type="ECO:0000313" key="10">
    <source>
        <dbReference type="EMBL" id="AKU18782.1"/>
    </source>
</evidence>
<organism evidence="10 11">
    <name type="scientific">Luteipulveratus mongoliensis</name>
    <dbReference type="NCBI Taxonomy" id="571913"/>
    <lineage>
        <taxon>Bacteria</taxon>
        <taxon>Bacillati</taxon>
        <taxon>Actinomycetota</taxon>
        <taxon>Actinomycetes</taxon>
        <taxon>Micrococcales</taxon>
        <taxon>Dermacoccaceae</taxon>
        <taxon>Luteipulveratus</taxon>
    </lineage>
</organism>
<keyword evidence="6 8" id="KW-1133">Transmembrane helix</keyword>
<feature type="transmembrane region" description="Helical" evidence="8">
    <location>
        <begin position="95"/>
        <end position="116"/>
    </location>
</feature>
<comment type="subcellular location">
    <subcellularLocation>
        <location evidence="1">Cell membrane</location>
        <topology evidence="1">Multi-pass membrane protein</topology>
    </subcellularLocation>
</comment>
<sequence length="451" mass="46555">MWRVACVVVFGAFMGTLDTSLVNIGLESIGKDLHASLDSVQWIGSGYLLAMAVALPACSWLGRRVGAGRLWLSALAAFTLMSALCAIAPNIEWMIALRVLQGLSAGLLVPTGQSILGQVAGPQRLGRVMSTLGLVVVGAPAIGPAVGGVMLENLSWPWLFAINVPIGAVGLALGFRYLPRDDGSAAGPLDVTGLLLSAAGLSLVLYAVGEVGRTGSITGLSSWLPLVLGVVALVAFIRRSWARPHAILNLELLRNRVFASATAVSCLMGAALFGTMLLLPLYFLQLHDKSLIDTGLTLIPFGLGGALTMPVAGRIVDRVGSGIVVVCGSAMTLVTVVPFALLGASASAATLGPLLFVNGVAIGLAAMPATTAAYKTVQRSQMPDASALVNIAMRLGGALGAALLAVVLYRGSASGLSLETSFHRAYWCLSATCALALVASAFLWRTLRNAR</sequence>
<protein>
    <submittedName>
        <fullName evidence="10">Multidrug transporter</fullName>
    </submittedName>
</protein>
<reference evidence="10 11" key="1">
    <citation type="submission" date="2015-03" db="EMBL/GenBank/DDBJ databases">
        <title>Luteipulveratus halotolerans sp. nov., a novel actinobacterium (Dermacoccaceae) from Sarawak, Malaysia.</title>
        <authorList>
            <person name="Juboi H."/>
            <person name="Basik A."/>
            <person name="Shamsul S.S."/>
            <person name="Arnold P."/>
            <person name="Schmitt E.K."/>
            <person name="Sanglier J.-J."/>
            <person name="Yeo T."/>
        </authorList>
    </citation>
    <scope>NUCLEOTIDE SEQUENCE [LARGE SCALE GENOMIC DNA]</scope>
    <source>
        <strain evidence="10 11">MN07-A0370</strain>
    </source>
</reference>
<dbReference type="AlphaFoldDB" id="A0A0K1JPY9"/>
<keyword evidence="5 8" id="KW-0812">Transmembrane</keyword>
<evidence type="ECO:0000256" key="5">
    <source>
        <dbReference type="ARBA" id="ARBA00022692"/>
    </source>
</evidence>
<keyword evidence="11" id="KW-1185">Reference proteome</keyword>
<dbReference type="PANTHER" id="PTHR42718">
    <property type="entry name" value="MAJOR FACILITATOR SUPERFAMILY MULTIDRUG TRANSPORTER MFSC"/>
    <property type="match status" value="1"/>
</dbReference>
<evidence type="ECO:0000256" key="6">
    <source>
        <dbReference type="ARBA" id="ARBA00022989"/>
    </source>
</evidence>
<evidence type="ECO:0000256" key="4">
    <source>
        <dbReference type="ARBA" id="ARBA00022475"/>
    </source>
</evidence>
<evidence type="ECO:0000256" key="8">
    <source>
        <dbReference type="SAM" id="Phobius"/>
    </source>
</evidence>
<dbReference type="EMBL" id="CP011112">
    <property type="protein sequence ID" value="AKU18782.1"/>
    <property type="molecule type" value="Genomic_DNA"/>
</dbReference>
<dbReference type="Pfam" id="PF07690">
    <property type="entry name" value="MFS_1"/>
    <property type="match status" value="1"/>
</dbReference>
<evidence type="ECO:0000256" key="7">
    <source>
        <dbReference type="ARBA" id="ARBA00023136"/>
    </source>
</evidence>
<feature type="transmembrane region" description="Helical" evidence="8">
    <location>
        <begin position="323"/>
        <end position="342"/>
    </location>
</feature>
<keyword evidence="4" id="KW-1003">Cell membrane</keyword>
<dbReference type="Proteomes" id="UP000066480">
    <property type="component" value="Chromosome"/>
</dbReference>
<dbReference type="SUPFAM" id="SSF103473">
    <property type="entry name" value="MFS general substrate transporter"/>
    <property type="match status" value="1"/>
</dbReference>
<feature type="transmembrane region" description="Helical" evidence="8">
    <location>
        <begin position="220"/>
        <end position="237"/>
    </location>
</feature>
<gene>
    <name evidence="10" type="ORF">VV02_09385</name>
</gene>
<feature type="transmembrane region" description="Helical" evidence="8">
    <location>
        <begin position="424"/>
        <end position="444"/>
    </location>
</feature>
<feature type="transmembrane region" description="Helical" evidence="8">
    <location>
        <begin position="257"/>
        <end position="283"/>
    </location>
</feature>
<dbReference type="PATRIC" id="fig|571913.6.peg.1915"/>
<feature type="transmembrane region" description="Helical" evidence="8">
    <location>
        <begin position="187"/>
        <end position="208"/>
    </location>
</feature>
<dbReference type="NCBIfam" id="TIGR00711">
    <property type="entry name" value="efflux_EmrB"/>
    <property type="match status" value="1"/>
</dbReference>
<dbReference type="GO" id="GO:0005886">
    <property type="term" value="C:plasma membrane"/>
    <property type="evidence" value="ECO:0007669"/>
    <property type="project" value="UniProtKB-SubCell"/>
</dbReference>
<keyword evidence="3" id="KW-0813">Transport</keyword>
<dbReference type="GO" id="GO:0022857">
    <property type="term" value="F:transmembrane transporter activity"/>
    <property type="evidence" value="ECO:0007669"/>
    <property type="project" value="InterPro"/>
</dbReference>
<feature type="transmembrane region" description="Helical" evidence="8">
    <location>
        <begin position="354"/>
        <end position="374"/>
    </location>
</feature>
<name>A0A0K1JPY9_9MICO</name>
<dbReference type="PROSITE" id="PS50850">
    <property type="entry name" value="MFS"/>
    <property type="match status" value="1"/>
</dbReference>
<evidence type="ECO:0000256" key="2">
    <source>
        <dbReference type="ARBA" id="ARBA00008537"/>
    </source>
</evidence>
<feature type="transmembrane region" description="Helical" evidence="8">
    <location>
        <begin position="156"/>
        <end position="175"/>
    </location>
</feature>
<evidence type="ECO:0000313" key="11">
    <source>
        <dbReference type="Proteomes" id="UP000066480"/>
    </source>
</evidence>
<dbReference type="STRING" id="571913.VV02_09385"/>
<evidence type="ECO:0000256" key="1">
    <source>
        <dbReference type="ARBA" id="ARBA00004651"/>
    </source>
</evidence>
<dbReference type="InterPro" id="IPR011701">
    <property type="entry name" value="MFS"/>
</dbReference>
<dbReference type="OrthoDB" id="102502at2"/>
<keyword evidence="7 8" id="KW-0472">Membrane</keyword>
<evidence type="ECO:0000259" key="9">
    <source>
        <dbReference type="PROSITE" id="PS50850"/>
    </source>
</evidence>